<proteinExistence type="predicted"/>
<dbReference type="InterPro" id="IPR052893">
    <property type="entry name" value="TCS_response_regulator"/>
</dbReference>
<dbReference type="Pfam" id="PF00072">
    <property type="entry name" value="Response_reg"/>
    <property type="match status" value="1"/>
</dbReference>
<keyword evidence="4" id="KW-1185">Reference proteome</keyword>
<evidence type="ECO:0000313" key="4">
    <source>
        <dbReference type="Proteomes" id="UP000468735"/>
    </source>
</evidence>
<dbReference type="AlphaFoldDB" id="A0A6H9Z179"/>
<dbReference type="InterPro" id="IPR011006">
    <property type="entry name" value="CheY-like_superfamily"/>
</dbReference>
<dbReference type="SUPFAM" id="SSF52172">
    <property type="entry name" value="CheY-like"/>
    <property type="match status" value="1"/>
</dbReference>
<gene>
    <name evidence="3" type="ORF">F8566_15255</name>
</gene>
<feature type="domain" description="Response regulatory" evidence="2">
    <location>
        <begin position="5"/>
        <end position="129"/>
    </location>
</feature>
<dbReference type="PANTHER" id="PTHR44520">
    <property type="entry name" value="RESPONSE REGULATOR RCP1-RELATED"/>
    <property type="match status" value="1"/>
</dbReference>
<dbReference type="Gene3D" id="3.40.50.2300">
    <property type="match status" value="1"/>
</dbReference>
<dbReference type="RefSeq" id="WP_151560854.1">
    <property type="nucleotide sequence ID" value="NZ_WBMT01000006.1"/>
</dbReference>
<dbReference type="GO" id="GO:0000160">
    <property type="term" value="P:phosphorelay signal transduction system"/>
    <property type="evidence" value="ECO:0007669"/>
    <property type="project" value="InterPro"/>
</dbReference>
<feature type="modified residue" description="4-aspartylphosphate" evidence="1">
    <location>
        <position position="62"/>
    </location>
</feature>
<comment type="caution">
    <text evidence="3">The sequence shown here is derived from an EMBL/GenBank/DDBJ whole genome shotgun (WGS) entry which is preliminary data.</text>
</comment>
<dbReference type="SMART" id="SM00448">
    <property type="entry name" value="REC"/>
    <property type="match status" value="1"/>
</dbReference>
<evidence type="ECO:0000259" key="2">
    <source>
        <dbReference type="PROSITE" id="PS50110"/>
    </source>
</evidence>
<dbReference type="EMBL" id="WBMT01000006">
    <property type="protein sequence ID" value="KAB2349080.1"/>
    <property type="molecule type" value="Genomic_DNA"/>
</dbReference>
<protein>
    <submittedName>
        <fullName evidence="3">Response regulator</fullName>
    </submittedName>
</protein>
<name>A0A6H9Z179_9ACTN</name>
<dbReference type="PROSITE" id="PS50110">
    <property type="entry name" value="RESPONSE_REGULATORY"/>
    <property type="match status" value="1"/>
</dbReference>
<evidence type="ECO:0000256" key="1">
    <source>
        <dbReference type="PROSITE-ProRule" id="PRU00169"/>
    </source>
</evidence>
<dbReference type="Proteomes" id="UP000468735">
    <property type="component" value="Unassembled WGS sequence"/>
</dbReference>
<keyword evidence="1" id="KW-0597">Phosphoprotein</keyword>
<reference evidence="3 4" key="1">
    <citation type="submission" date="2019-09" db="EMBL/GenBank/DDBJ databases">
        <title>Actinomadura physcomitrii sp. nov., a novel actinomycete isolated from moss [Physcomitrium sphaericum (Ludw) Fuernr].</title>
        <authorList>
            <person name="Zhuang X."/>
            <person name="Liu C."/>
        </authorList>
    </citation>
    <scope>NUCLEOTIDE SEQUENCE [LARGE SCALE GENOMIC DNA]</scope>
    <source>
        <strain evidence="3 4">HMC1</strain>
    </source>
</reference>
<dbReference type="PANTHER" id="PTHR44520:SF1">
    <property type="entry name" value="TWO-COMPONENT SYSTEM REGULATORY PROTEIN"/>
    <property type="match status" value="1"/>
</dbReference>
<dbReference type="CDD" id="cd17557">
    <property type="entry name" value="REC_Rcp-like"/>
    <property type="match status" value="1"/>
</dbReference>
<accession>A0A6H9Z179</accession>
<sequence length="146" mass="16359">MRDAPILLVEDNPDDITLTLRAFAKNGVGNEIVVLTDGELLLTRLLPADGTSPLRPAIILMDIHLPKFSGLELLQRIRSDERTRYVPVIMLTTSTEERDVVASYQLGANSFVCKPVAYDEFLRTVRTLSAYWLDINKRCPSSECPP</sequence>
<dbReference type="InterPro" id="IPR001789">
    <property type="entry name" value="Sig_transdc_resp-reg_receiver"/>
</dbReference>
<evidence type="ECO:0000313" key="3">
    <source>
        <dbReference type="EMBL" id="KAB2349080.1"/>
    </source>
</evidence>
<organism evidence="3 4">
    <name type="scientific">Actinomadura rudentiformis</name>
    <dbReference type="NCBI Taxonomy" id="359158"/>
    <lineage>
        <taxon>Bacteria</taxon>
        <taxon>Bacillati</taxon>
        <taxon>Actinomycetota</taxon>
        <taxon>Actinomycetes</taxon>
        <taxon>Streptosporangiales</taxon>
        <taxon>Thermomonosporaceae</taxon>
        <taxon>Actinomadura</taxon>
    </lineage>
</organism>
<dbReference type="OrthoDB" id="9793549at2"/>